<keyword evidence="6" id="KW-1185">Reference proteome</keyword>
<dbReference type="Pfam" id="PF18313">
    <property type="entry name" value="TLP1_add_C"/>
    <property type="match status" value="1"/>
</dbReference>
<gene>
    <name evidence="5" type="ORF">FV139_12770</name>
</gene>
<sequence>MSDNRPVLIGVAQQTWRDRDPSRSLVDALADVSAAALGDTGAAGIGTAIDTVATVPCLANQVPGLSELLPGNIGDALCQRLGLSAQTFTAHVGGNTPQQLVNFFADRLASGASRGVLISGGELFATLSQALKTGADVSHWKLGGDAEPVVLGEYRRPCSKLEQAHGMYEPVNTYPLFESALRHAKGWSKTEHLAVLGGLVSRMSEVAAGNPHAWRQQQWTPEAAVSTADGNRFISYPYTRVMNAILAVDMATALVMTTAGTAQELGVAPEQIIYLRGTADGNDIWNVSERPVLHQSPAIRACAAQALSLAGLSVDDMALFDIYSCFPSAVQVACDAIGIACDDPRGVTLTGGLTLFGGPGNNYSSHGIVEMVQRLRAGEGEHGMVTANGNYLTKHSIGVYSRLPGNDPWPVGTRRDLQAELDAIQSLPVAESPRGRGTIEAFTASYQGDTPARGIVLGRMEDGQRFVANTGADAGTLERLVNEGLVGVEGRVEPSESGNRFSF</sequence>
<evidence type="ECO:0000259" key="4">
    <source>
        <dbReference type="Pfam" id="PF18313"/>
    </source>
</evidence>
<evidence type="ECO:0000313" key="5">
    <source>
        <dbReference type="EMBL" id="TXS92834.1"/>
    </source>
</evidence>
<dbReference type="InterPro" id="IPR040771">
    <property type="entry name" value="TLP1_add_C"/>
</dbReference>
<dbReference type="PANTHER" id="PTHR18919:SF139">
    <property type="entry name" value="THIOLASE-LIKE PROTEIN TYPE 1 ADDITIONAL C-TERMINAL DOMAIN-CONTAINING PROTEIN"/>
    <property type="match status" value="1"/>
</dbReference>
<evidence type="ECO:0000256" key="2">
    <source>
        <dbReference type="ARBA" id="ARBA00022679"/>
    </source>
</evidence>
<evidence type="ECO:0000256" key="1">
    <source>
        <dbReference type="ARBA" id="ARBA00010982"/>
    </source>
</evidence>
<evidence type="ECO:0000313" key="6">
    <source>
        <dbReference type="Proteomes" id="UP000321039"/>
    </source>
</evidence>
<comment type="caution">
    <text evidence="5">The sequence shown here is derived from an EMBL/GenBank/DDBJ whole genome shotgun (WGS) entry which is preliminary data.</text>
</comment>
<feature type="domain" description="Thiolase-like protein type 1 additional C-terminal" evidence="4">
    <location>
        <begin position="416"/>
        <end position="495"/>
    </location>
</feature>
<proteinExistence type="inferred from homology"/>
<dbReference type="Gene3D" id="3.40.47.10">
    <property type="match status" value="1"/>
</dbReference>
<protein>
    <submittedName>
        <fullName evidence="5">Acetyl-CoA acetyltransferase</fullName>
    </submittedName>
</protein>
<reference evidence="5 6" key="1">
    <citation type="submission" date="2019-08" db="EMBL/GenBank/DDBJ databases">
        <title>Parahaliea maris sp. nov., isolated from the surface seawater.</title>
        <authorList>
            <person name="Liu Y."/>
        </authorList>
    </citation>
    <scope>NUCLEOTIDE SEQUENCE [LARGE SCALE GENOMIC DNA]</scope>
    <source>
        <strain evidence="5 6">HSLHS9</strain>
    </source>
</reference>
<dbReference type="RefSeq" id="WP_148068837.1">
    <property type="nucleotide sequence ID" value="NZ_VRZA01000004.1"/>
</dbReference>
<dbReference type="Gene3D" id="2.40.50.840">
    <property type="match status" value="1"/>
</dbReference>
<dbReference type="PANTHER" id="PTHR18919">
    <property type="entry name" value="ACETYL-COA C-ACYLTRANSFERASE"/>
    <property type="match status" value="1"/>
</dbReference>
<dbReference type="InterPro" id="IPR016039">
    <property type="entry name" value="Thiolase-like"/>
</dbReference>
<keyword evidence="2 5" id="KW-0808">Transferase</keyword>
<dbReference type="GO" id="GO:0016746">
    <property type="term" value="F:acyltransferase activity"/>
    <property type="evidence" value="ECO:0007669"/>
    <property type="project" value="UniProtKB-KW"/>
</dbReference>
<accession>A0A5C8ZYM3</accession>
<name>A0A5C8ZYM3_9GAMM</name>
<comment type="similarity">
    <text evidence="1">Belongs to the thiolase-like superfamily. Thiolase family.</text>
</comment>
<keyword evidence="3" id="KW-0012">Acyltransferase</keyword>
<dbReference type="SUPFAM" id="SSF53901">
    <property type="entry name" value="Thiolase-like"/>
    <property type="match status" value="1"/>
</dbReference>
<dbReference type="Proteomes" id="UP000321039">
    <property type="component" value="Unassembled WGS sequence"/>
</dbReference>
<organism evidence="5 6">
    <name type="scientific">Parahaliea maris</name>
    <dbReference type="NCBI Taxonomy" id="2716870"/>
    <lineage>
        <taxon>Bacteria</taxon>
        <taxon>Pseudomonadati</taxon>
        <taxon>Pseudomonadota</taxon>
        <taxon>Gammaproteobacteria</taxon>
        <taxon>Cellvibrionales</taxon>
        <taxon>Halieaceae</taxon>
        <taxon>Parahaliea</taxon>
    </lineage>
</organism>
<evidence type="ECO:0000256" key="3">
    <source>
        <dbReference type="ARBA" id="ARBA00023315"/>
    </source>
</evidence>
<dbReference type="EMBL" id="VRZA01000004">
    <property type="protein sequence ID" value="TXS92834.1"/>
    <property type="molecule type" value="Genomic_DNA"/>
</dbReference>
<dbReference type="AlphaFoldDB" id="A0A5C8ZYM3"/>